<dbReference type="Proteomes" id="UP000273828">
    <property type="component" value="Unassembled WGS sequence"/>
</dbReference>
<name>A0A3N6PA20_9EURY</name>
<dbReference type="OrthoDB" id="258331at2157"/>
<gene>
    <name evidence="2" type="ORF">EA462_02945</name>
</gene>
<evidence type="ECO:0000313" key="3">
    <source>
        <dbReference type="Proteomes" id="UP000273828"/>
    </source>
</evidence>
<accession>A0A3N6PA20</accession>
<organism evidence="2 3">
    <name type="scientific">Natrarchaeobius halalkaliphilus</name>
    <dbReference type="NCBI Taxonomy" id="1679091"/>
    <lineage>
        <taxon>Archaea</taxon>
        <taxon>Methanobacteriati</taxon>
        <taxon>Methanobacteriota</taxon>
        <taxon>Stenosarchaea group</taxon>
        <taxon>Halobacteria</taxon>
        <taxon>Halobacteriales</taxon>
        <taxon>Natrialbaceae</taxon>
        <taxon>Natrarchaeobius</taxon>
    </lineage>
</organism>
<dbReference type="EMBL" id="REFY01000001">
    <property type="protein sequence ID" value="RQG93175.1"/>
    <property type="molecule type" value="Genomic_DNA"/>
</dbReference>
<dbReference type="AlphaFoldDB" id="A0A3N6PA20"/>
<feature type="compositionally biased region" description="Acidic residues" evidence="1">
    <location>
        <begin position="101"/>
        <end position="115"/>
    </location>
</feature>
<comment type="caution">
    <text evidence="2">The sequence shown here is derived from an EMBL/GenBank/DDBJ whole genome shotgun (WGS) entry which is preliminary data.</text>
</comment>
<feature type="region of interest" description="Disordered" evidence="1">
    <location>
        <begin position="79"/>
        <end position="137"/>
    </location>
</feature>
<evidence type="ECO:0000256" key="1">
    <source>
        <dbReference type="SAM" id="MobiDB-lite"/>
    </source>
</evidence>
<sequence>MTDRTRDAAYTELDSDTWHQNDEGNYYIDCPECGSAASLMNVVTHGRCNAYLDRRTDDTELDERSMNCTATLWFELGYVSGPDDEQGADSEGASVAGPEATDLDAEDVETDDVDTGEGVSGEGQPPGADGSVDDDQQ</sequence>
<reference evidence="2 3" key="1">
    <citation type="submission" date="2018-10" db="EMBL/GenBank/DDBJ databases">
        <title>Natrarchaeobius chitinivorans gen. nov., sp. nov., and Natrarchaeobius haloalkaliphilus sp. nov., alkaliphilic, chitin-utilizing haloarchaea from hypersaline alkaline lakes.</title>
        <authorList>
            <person name="Sorokin D.Y."/>
            <person name="Elcheninov A.G."/>
            <person name="Kostrikina N.A."/>
            <person name="Bale N.J."/>
            <person name="Sinninghe Damste J.S."/>
            <person name="Khijniak T.V."/>
            <person name="Kublanov I.V."/>
            <person name="Toshchakov S.V."/>
        </authorList>
    </citation>
    <scope>NUCLEOTIDE SEQUENCE [LARGE SCALE GENOMIC DNA]</scope>
    <source>
        <strain evidence="2 3">AArcht-Sl</strain>
    </source>
</reference>
<keyword evidence="3" id="KW-1185">Reference proteome</keyword>
<dbReference type="RefSeq" id="WP_124177063.1">
    <property type="nucleotide sequence ID" value="NZ_REFY01000001.1"/>
</dbReference>
<proteinExistence type="predicted"/>
<protein>
    <submittedName>
        <fullName evidence="2">Uncharacterized protein</fullName>
    </submittedName>
</protein>
<evidence type="ECO:0000313" key="2">
    <source>
        <dbReference type="EMBL" id="RQG93175.1"/>
    </source>
</evidence>